<proteinExistence type="predicted"/>
<keyword evidence="1" id="KW-0175">Coiled coil</keyword>
<protein>
    <submittedName>
        <fullName evidence="3">DUF6082 family protein</fullName>
    </submittedName>
</protein>
<keyword evidence="2" id="KW-0732">Signal</keyword>
<dbReference type="RefSeq" id="WP_369190510.1">
    <property type="nucleotide sequence ID" value="NZ_CP163431.1"/>
</dbReference>
<sequence length="188" mass="21922">MATRKYSAWRAGSAALSLLLATATMTLAARQRRLEAARLAEQRLEERRLELEELAIRRKALAHQQRMHWELLARAIDDPSLAAVIDTYDKSIPAEKRRQFFYANAWYVHLFHLYRAGILDRDELYRYLREFFQSPLFREYWEASQAQRATLSESSDEAMIGRIVDGLVTDLDEADTDEWWVVGTPPTD</sequence>
<dbReference type="Pfam" id="PF19560">
    <property type="entry name" value="DUF6082"/>
    <property type="match status" value="1"/>
</dbReference>
<reference evidence="3" key="1">
    <citation type="submission" date="2024-07" db="EMBL/GenBank/DDBJ databases">
        <authorList>
            <person name="Yu S.T."/>
        </authorList>
    </citation>
    <scope>NUCLEOTIDE SEQUENCE</scope>
    <source>
        <strain evidence="3">R08</strain>
    </source>
</reference>
<evidence type="ECO:0000256" key="2">
    <source>
        <dbReference type="SAM" id="SignalP"/>
    </source>
</evidence>
<evidence type="ECO:0000256" key="1">
    <source>
        <dbReference type="SAM" id="Coils"/>
    </source>
</evidence>
<name>A0AB39MJN0_9ACTN</name>
<dbReference type="AlphaFoldDB" id="A0AB39MJN0"/>
<dbReference type="InterPro" id="IPR045728">
    <property type="entry name" value="DUF6082"/>
</dbReference>
<dbReference type="EMBL" id="CP163431">
    <property type="protein sequence ID" value="XDQ05232.1"/>
    <property type="molecule type" value="Genomic_DNA"/>
</dbReference>
<feature type="signal peptide" evidence="2">
    <location>
        <begin position="1"/>
        <end position="28"/>
    </location>
</feature>
<evidence type="ECO:0000313" key="3">
    <source>
        <dbReference type="EMBL" id="XDQ05232.1"/>
    </source>
</evidence>
<feature type="coiled-coil region" evidence="1">
    <location>
        <begin position="27"/>
        <end position="64"/>
    </location>
</feature>
<accession>A0AB39MJN0</accession>
<gene>
    <name evidence="3" type="ORF">AB5J58_36030</name>
</gene>
<feature type="chain" id="PRO_5044287899" evidence="2">
    <location>
        <begin position="29"/>
        <end position="188"/>
    </location>
</feature>
<organism evidence="3">
    <name type="scientific">Streptomyces sp. R08</name>
    <dbReference type="NCBI Taxonomy" id="3238624"/>
    <lineage>
        <taxon>Bacteria</taxon>
        <taxon>Bacillati</taxon>
        <taxon>Actinomycetota</taxon>
        <taxon>Actinomycetes</taxon>
        <taxon>Kitasatosporales</taxon>
        <taxon>Streptomycetaceae</taxon>
        <taxon>Streptomyces</taxon>
    </lineage>
</organism>